<feature type="transmembrane region" description="Helical" evidence="6">
    <location>
        <begin position="346"/>
        <end position="364"/>
    </location>
</feature>
<feature type="transmembrane region" description="Helical" evidence="6">
    <location>
        <begin position="46"/>
        <end position="68"/>
    </location>
</feature>
<evidence type="ECO:0008006" key="9">
    <source>
        <dbReference type="Google" id="ProtNLM"/>
    </source>
</evidence>
<accession>A0A3D8L111</accession>
<comment type="caution">
    <text evidence="7">The sequence shown here is derived from an EMBL/GenBank/DDBJ whole genome shotgun (WGS) entry which is preliminary data.</text>
</comment>
<dbReference type="GO" id="GO:0005886">
    <property type="term" value="C:plasma membrane"/>
    <property type="evidence" value="ECO:0007669"/>
    <property type="project" value="UniProtKB-SubCell"/>
</dbReference>
<feature type="transmembrane region" description="Helical" evidence="6">
    <location>
        <begin position="416"/>
        <end position="435"/>
    </location>
</feature>
<name>A0A3D8L111_9BACT</name>
<feature type="transmembrane region" description="Helical" evidence="6">
    <location>
        <begin position="134"/>
        <end position="150"/>
    </location>
</feature>
<keyword evidence="8" id="KW-1185">Reference proteome</keyword>
<evidence type="ECO:0000256" key="3">
    <source>
        <dbReference type="ARBA" id="ARBA00022692"/>
    </source>
</evidence>
<dbReference type="EMBL" id="QRGR01000046">
    <property type="protein sequence ID" value="RDV11099.1"/>
    <property type="molecule type" value="Genomic_DNA"/>
</dbReference>
<evidence type="ECO:0000256" key="1">
    <source>
        <dbReference type="ARBA" id="ARBA00004651"/>
    </source>
</evidence>
<feature type="transmembrane region" description="Helical" evidence="6">
    <location>
        <begin position="80"/>
        <end position="100"/>
    </location>
</feature>
<organism evidence="7 8">
    <name type="scientific">Pontibacter diazotrophicus</name>
    <dbReference type="NCBI Taxonomy" id="1400979"/>
    <lineage>
        <taxon>Bacteria</taxon>
        <taxon>Pseudomonadati</taxon>
        <taxon>Bacteroidota</taxon>
        <taxon>Cytophagia</taxon>
        <taxon>Cytophagales</taxon>
        <taxon>Hymenobacteraceae</taxon>
        <taxon>Pontibacter</taxon>
    </lineage>
</organism>
<evidence type="ECO:0000256" key="2">
    <source>
        <dbReference type="ARBA" id="ARBA00022475"/>
    </source>
</evidence>
<proteinExistence type="predicted"/>
<keyword evidence="4 6" id="KW-1133">Transmembrane helix</keyword>
<feature type="transmembrane region" description="Helical" evidence="6">
    <location>
        <begin position="384"/>
        <end position="404"/>
    </location>
</feature>
<feature type="transmembrane region" description="Helical" evidence="6">
    <location>
        <begin position="170"/>
        <end position="190"/>
    </location>
</feature>
<keyword evidence="2" id="KW-1003">Cell membrane</keyword>
<evidence type="ECO:0000313" key="8">
    <source>
        <dbReference type="Proteomes" id="UP000256708"/>
    </source>
</evidence>
<dbReference type="AlphaFoldDB" id="A0A3D8L111"/>
<dbReference type="InterPro" id="IPR050833">
    <property type="entry name" value="Poly_Biosynth_Transport"/>
</dbReference>
<feature type="transmembrane region" description="Helical" evidence="6">
    <location>
        <begin position="223"/>
        <end position="246"/>
    </location>
</feature>
<sequence>MKANKYKLIYKRIRYIQQNMLLLATIRNVKFSLQGKINASDRSKNFLLNTVLNFLSKGTIIIINLMLVPLLLKGLGAEKYGVWQTALSVISLGSLLNFGLGNGLRNLITQLIIKGESDHISIAVWATVKTMSKIVLVALFLIIPLFLLYFSPSMLFANNSITGSEVTNSITIFIFFFLINLVLGLSNSIALGFNKSYLTGFVQALYIAGCYLALLIFNRFQMLNLISVAIIFGGFQSILYLIFFFYQTCLFKINVKFKGSYSLSETYNLSGKFFLVQVLSLLYLLIDNFVISRSLGAETTGEYSIVNRVFFTLINVFSILLIQFWSSVTEAQERKETLWITKALKLLFLASIGVFIVSLIVSYFKDWLLGLWLEDNYTVITSLTFYLFAVYTLTHCINAIFINLQNGLGELKLQIFSTLIALIIYIIGCFALDISKVGYNYLIVLKIVGTLAAILINSFILKKVLHK</sequence>
<evidence type="ECO:0000256" key="6">
    <source>
        <dbReference type="SAM" id="Phobius"/>
    </source>
</evidence>
<feature type="transmembrane region" description="Helical" evidence="6">
    <location>
        <begin position="305"/>
        <end position="325"/>
    </location>
</feature>
<feature type="transmembrane region" description="Helical" evidence="6">
    <location>
        <begin position="197"/>
        <end position="217"/>
    </location>
</feature>
<dbReference type="Proteomes" id="UP000256708">
    <property type="component" value="Unassembled WGS sequence"/>
</dbReference>
<gene>
    <name evidence="7" type="ORF">DXT99_25365</name>
</gene>
<dbReference type="PANTHER" id="PTHR30250">
    <property type="entry name" value="PST FAMILY PREDICTED COLANIC ACID TRANSPORTER"/>
    <property type="match status" value="1"/>
</dbReference>
<feature type="transmembrane region" description="Helical" evidence="6">
    <location>
        <begin position="267"/>
        <end position="285"/>
    </location>
</feature>
<feature type="transmembrane region" description="Helical" evidence="6">
    <location>
        <begin position="441"/>
        <end position="461"/>
    </location>
</feature>
<evidence type="ECO:0000256" key="4">
    <source>
        <dbReference type="ARBA" id="ARBA00022989"/>
    </source>
</evidence>
<evidence type="ECO:0000313" key="7">
    <source>
        <dbReference type="EMBL" id="RDV11099.1"/>
    </source>
</evidence>
<keyword evidence="5 6" id="KW-0472">Membrane</keyword>
<evidence type="ECO:0000256" key="5">
    <source>
        <dbReference type="ARBA" id="ARBA00023136"/>
    </source>
</evidence>
<reference evidence="8" key="1">
    <citation type="submission" date="2018-08" db="EMBL/GenBank/DDBJ databases">
        <authorList>
            <person name="Liu Z.-W."/>
            <person name="Du Z.-J."/>
        </authorList>
    </citation>
    <scope>NUCLEOTIDE SEQUENCE [LARGE SCALE GENOMIC DNA]</scope>
    <source>
        <strain evidence="8">H4X</strain>
    </source>
</reference>
<protein>
    <recommendedName>
        <fullName evidence="9">Polysaccharide biosynthesis protein</fullName>
    </recommendedName>
</protein>
<dbReference type="PANTHER" id="PTHR30250:SF11">
    <property type="entry name" value="O-ANTIGEN TRANSPORTER-RELATED"/>
    <property type="match status" value="1"/>
</dbReference>
<keyword evidence="3 6" id="KW-0812">Transmembrane</keyword>
<comment type="subcellular location">
    <subcellularLocation>
        <location evidence="1">Cell membrane</location>
        <topology evidence="1">Multi-pass membrane protein</topology>
    </subcellularLocation>
</comment>